<protein>
    <recommendedName>
        <fullName evidence="1">Copper chaperone CopZ</fullName>
    </recommendedName>
</protein>
<dbReference type="PROSITE" id="PS50846">
    <property type="entry name" value="HMA_2"/>
    <property type="match status" value="1"/>
</dbReference>
<dbReference type="InterPro" id="IPR006121">
    <property type="entry name" value="HMA_dom"/>
</dbReference>
<feature type="domain" description="HMA" evidence="4">
    <location>
        <begin position="2"/>
        <end position="68"/>
    </location>
</feature>
<dbReference type="SUPFAM" id="SSF55008">
    <property type="entry name" value="HMA, heavy metal-associated domain"/>
    <property type="match status" value="1"/>
</dbReference>
<reference evidence="5" key="2">
    <citation type="submission" date="2024-06" db="EMBL/GenBank/DDBJ databases">
        <authorList>
            <person name="Petrova K.O."/>
            <person name="Toshchakov S.V."/>
            <person name="Boltjanskaja Y.V."/>
            <person name="Kevbrin V."/>
        </authorList>
    </citation>
    <scope>NUCLEOTIDE SEQUENCE</scope>
    <source>
        <strain evidence="5">Z-910T</strain>
    </source>
</reference>
<sequence>MVKVIFSVSGMSCEHCKNAVEKALNKLEGVQTVQVDLQLGEVAISYDENIVTREKLINTITETGYSVI</sequence>
<organism evidence="5">
    <name type="scientific">Proteinivorax tanatarense</name>
    <dbReference type="NCBI Taxonomy" id="1260629"/>
    <lineage>
        <taxon>Bacteria</taxon>
        <taxon>Bacillati</taxon>
        <taxon>Bacillota</taxon>
        <taxon>Clostridia</taxon>
        <taxon>Eubacteriales</taxon>
        <taxon>Proteinivoracaceae</taxon>
        <taxon>Proteinivorax</taxon>
    </lineage>
</organism>
<dbReference type="FunFam" id="3.30.70.100:FF:000005">
    <property type="entry name" value="Copper-exporting P-type ATPase A"/>
    <property type="match status" value="1"/>
</dbReference>
<dbReference type="CDD" id="cd00371">
    <property type="entry name" value="HMA"/>
    <property type="match status" value="1"/>
</dbReference>
<evidence type="ECO:0000256" key="3">
    <source>
        <dbReference type="ARBA" id="ARBA00023008"/>
    </source>
</evidence>
<dbReference type="GO" id="GO:0006825">
    <property type="term" value="P:copper ion transport"/>
    <property type="evidence" value="ECO:0007669"/>
    <property type="project" value="InterPro"/>
</dbReference>
<dbReference type="AlphaFoldDB" id="A0AAU7VPM6"/>
<dbReference type="EMBL" id="CP158367">
    <property type="protein sequence ID" value="XBX76100.1"/>
    <property type="molecule type" value="Genomic_DNA"/>
</dbReference>
<dbReference type="PANTHER" id="PTHR46594">
    <property type="entry name" value="P-TYPE CATION-TRANSPORTING ATPASE"/>
    <property type="match status" value="1"/>
</dbReference>
<keyword evidence="3" id="KW-0186">Copper</keyword>
<dbReference type="PANTHER" id="PTHR46594:SF4">
    <property type="entry name" value="P-TYPE CATION-TRANSPORTING ATPASE"/>
    <property type="match status" value="1"/>
</dbReference>
<proteinExistence type="predicted"/>
<dbReference type="PROSITE" id="PS01047">
    <property type="entry name" value="HMA_1"/>
    <property type="match status" value="1"/>
</dbReference>
<evidence type="ECO:0000256" key="2">
    <source>
        <dbReference type="ARBA" id="ARBA00022723"/>
    </source>
</evidence>
<dbReference type="InterPro" id="IPR017969">
    <property type="entry name" value="Heavy-metal-associated_CS"/>
</dbReference>
<evidence type="ECO:0000313" key="5">
    <source>
        <dbReference type="EMBL" id="XBX76100.1"/>
    </source>
</evidence>
<dbReference type="InterPro" id="IPR036163">
    <property type="entry name" value="HMA_dom_sf"/>
</dbReference>
<dbReference type="Gene3D" id="3.30.70.100">
    <property type="match status" value="1"/>
</dbReference>
<name>A0AAU7VPM6_9FIRM</name>
<dbReference type="InterPro" id="IPR006122">
    <property type="entry name" value="HMA_Cu_ion-bd"/>
</dbReference>
<evidence type="ECO:0000259" key="4">
    <source>
        <dbReference type="PROSITE" id="PS50846"/>
    </source>
</evidence>
<dbReference type="Pfam" id="PF00403">
    <property type="entry name" value="HMA"/>
    <property type="match status" value="1"/>
</dbReference>
<accession>A0AAU7VPM6</accession>
<reference evidence="5" key="1">
    <citation type="journal article" date="2013" name="Extremophiles">
        <title>Proteinivorax tanatarense gen. nov., sp. nov., an anaerobic, haloalkaliphilic, proteolytic bacterium isolated from a decaying algal bloom, and proposal of Proteinivoraceae fam. nov.</title>
        <authorList>
            <person name="Kevbrin V."/>
            <person name="Boltyanskaya Y."/>
            <person name="Zhilina T."/>
            <person name="Kolganova T."/>
            <person name="Lavrentjeva E."/>
            <person name="Kuznetsov B."/>
        </authorList>
    </citation>
    <scope>NUCLEOTIDE SEQUENCE</scope>
    <source>
        <strain evidence="5">Z-910T</strain>
    </source>
</reference>
<dbReference type="PRINTS" id="PR00944">
    <property type="entry name" value="CUEXPORT"/>
</dbReference>
<evidence type="ECO:0000256" key="1">
    <source>
        <dbReference type="ARBA" id="ARBA00015313"/>
    </source>
</evidence>
<dbReference type="NCBIfam" id="TIGR00003">
    <property type="entry name" value="copper ion binding protein"/>
    <property type="match status" value="1"/>
</dbReference>
<dbReference type="InterPro" id="IPR000428">
    <property type="entry name" value="Cu-bd"/>
</dbReference>
<dbReference type="GO" id="GO:0005507">
    <property type="term" value="F:copper ion binding"/>
    <property type="evidence" value="ECO:0007669"/>
    <property type="project" value="InterPro"/>
</dbReference>
<gene>
    <name evidence="5" type="ORF">PRVXT_001276</name>
</gene>
<dbReference type="RefSeq" id="WP_350344834.1">
    <property type="nucleotide sequence ID" value="NZ_CP158367.1"/>
</dbReference>
<keyword evidence="2" id="KW-0479">Metal-binding</keyword>